<accession>A0A7C9J6M7</accession>
<dbReference type="InterPro" id="IPR006016">
    <property type="entry name" value="UspA"/>
</dbReference>
<dbReference type="Pfam" id="PF00582">
    <property type="entry name" value="Usp"/>
    <property type="match status" value="2"/>
</dbReference>
<dbReference type="RefSeq" id="WP_161483005.1">
    <property type="nucleotide sequence ID" value="NZ_WXEW01000009.1"/>
</dbReference>
<sequence length="295" mass="30898">MKEAIVVGVDGSPATVAAIEWAADDAARTGLPLRVVFAVDRSPHEIPKFPNPHLEDALSRGAVRVLQEAERAAKARQPGITVVTEQIEGRPADVLRRAATEAAELVVGTRGMGGFAGAVVGSVSSHVAGHVPGPVVVVRHLPGLPTGEIVVGVDDSPAAQPALAYAFEQARSRYSTLRAVRAWMEPVHAYAPGIIYDLEEIGTAQHAVVAGILDPWRERYPEIKVIEDVRLSHPVAALVDASAGADLLVVGSHGRSAVASALMGSVSRAVLHHAECPVAVVRPDAPVEGAENHVR</sequence>
<dbReference type="PANTHER" id="PTHR46553:SF3">
    <property type="entry name" value="ADENINE NUCLEOTIDE ALPHA HYDROLASES-LIKE SUPERFAMILY PROTEIN"/>
    <property type="match status" value="1"/>
</dbReference>
<dbReference type="SUPFAM" id="SSF52402">
    <property type="entry name" value="Adenine nucleotide alpha hydrolases-like"/>
    <property type="match status" value="2"/>
</dbReference>
<proteinExistence type="inferred from homology"/>
<feature type="domain" description="UspA" evidence="2">
    <location>
        <begin position="4"/>
        <end position="139"/>
    </location>
</feature>
<dbReference type="AlphaFoldDB" id="A0A7C9J6M7"/>
<feature type="domain" description="UspA" evidence="2">
    <location>
        <begin position="149"/>
        <end position="282"/>
    </location>
</feature>
<comment type="similarity">
    <text evidence="1">Belongs to the universal stress protein A family.</text>
</comment>
<evidence type="ECO:0000313" key="3">
    <source>
        <dbReference type="EMBL" id="NAS25986.1"/>
    </source>
</evidence>
<dbReference type="Gene3D" id="3.40.50.620">
    <property type="entry name" value="HUPs"/>
    <property type="match status" value="2"/>
</dbReference>
<dbReference type="EMBL" id="WXEW01000009">
    <property type="protein sequence ID" value="NAS25986.1"/>
    <property type="molecule type" value="Genomic_DNA"/>
</dbReference>
<reference evidence="3 4" key="1">
    <citation type="submission" date="2020-01" db="EMBL/GenBank/DDBJ databases">
        <title>Herbidospora sp. NEAU-GS84 nov., a novel actinomycete isolated from soil.</title>
        <authorList>
            <person name="Han L."/>
        </authorList>
    </citation>
    <scope>NUCLEOTIDE SEQUENCE [LARGE SCALE GENOMIC DNA]</scope>
    <source>
        <strain evidence="3 4">NEAU-GS84</strain>
    </source>
</reference>
<dbReference type="PANTHER" id="PTHR46553">
    <property type="entry name" value="ADENINE NUCLEOTIDE ALPHA HYDROLASES-LIKE SUPERFAMILY PROTEIN"/>
    <property type="match status" value="1"/>
</dbReference>
<evidence type="ECO:0000259" key="2">
    <source>
        <dbReference type="Pfam" id="PF00582"/>
    </source>
</evidence>
<protein>
    <submittedName>
        <fullName evidence="3">Universal stress protein</fullName>
    </submittedName>
</protein>
<evidence type="ECO:0000256" key="1">
    <source>
        <dbReference type="ARBA" id="ARBA00008791"/>
    </source>
</evidence>
<comment type="caution">
    <text evidence="3">The sequence shown here is derived from an EMBL/GenBank/DDBJ whole genome shotgun (WGS) entry which is preliminary data.</text>
</comment>
<dbReference type="PRINTS" id="PR01438">
    <property type="entry name" value="UNVRSLSTRESS"/>
</dbReference>
<dbReference type="InterPro" id="IPR014729">
    <property type="entry name" value="Rossmann-like_a/b/a_fold"/>
</dbReference>
<dbReference type="Proteomes" id="UP000479526">
    <property type="component" value="Unassembled WGS sequence"/>
</dbReference>
<name>A0A7C9J6M7_9ACTN</name>
<keyword evidence="4" id="KW-1185">Reference proteome</keyword>
<organism evidence="3 4">
    <name type="scientific">Herbidospora solisilvae</name>
    <dbReference type="NCBI Taxonomy" id="2696284"/>
    <lineage>
        <taxon>Bacteria</taxon>
        <taxon>Bacillati</taxon>
        <taxon>Actinomycetota</taxon>
        <taxon>Actinomycetes</taxon>
        <taxon>Streptosporangiales</taxon>
        <taxon>Streptosporangiaceae</taxon>
        <taxon>Herbidospora</taxon>
    </lineage>
</organism>
<gene>
    <name evidence="3" type="ORF">GT755_30450</name>
</gene>
<evidence type="ECO:0000313" key="4">
    <source>
        <dbReference type="Proteomes" id="UP000479526"/>
    </source>
</evidence>
<dbReference type="InterPro" id="IPR006015">
    <property type="entry name" value="Universal_stress_UspA"/>
</dbReference>